<organism evidence="6 7">
    <name type="scientific">Sesamum angolense</name>
    <dbReference type="NCBI Taxonomy" id="2727404"/>
    <lineage>
        <taxon>Eukaryota</taxon>
        <taxon>Viridiplantae</taxon>
        <taxon>Streptophyta</taxon>
        <taxon>Embryophyta</taxon>
        <taxon>Tracheophyta</taxon>
        <taxon>Spermatophyta</taxon>
        <taxon>Magnoliopsida</taxon>
        <taxon>eudicotyledons</taxon>
        <taxon>Gunneridae</taxon>
        <taxon>Pentapetalae</taxon>
        <taxon>asterids</taxon>
        <taxon>lamiids</taxon>
        <taxon>Lamiales</taxon>
        <taxon>Pedaliaceae</taxon>
        <taxon>Sesamum</taxon>
    </lineage>
</organism>
<accession>A0AAE2BYC8</accession>
<dbReference type="EMBL" id="JACGWL010000005">
    <property type="protein sequence ID" value="KAK4402259.1"/>
    <property type="molecule type" value="Genomic_DNA"/>
</dbReference>
<dbReference type="Proteomes" id="UP001289374">
    <property type="component" value="Unassembled WGS sequence"/>
</dbReference>
<dbReference type="InterPro" id="IPR003441">
    <property type="entry name" value="NAC-dom"/>
</dbReference>
<evidence type="ECO:0000313" key="6">
    <source>
        <dbReference type="EMBL" id="KAK4402259.1"/>
    </source>
</evidence>
<gene>
    <name evidence="6" type="ORF">Sango_0966600</name>
</gene>
<protein>
    <submittedName>
        <fullName evidence="6">NAC domain-containing protein</fullName>
    </submittedName>
</protein>
<reference evidence="6" key="2">
    <citation type="journal article" date="2024" name="Plant">
        <title>Genomic evolution and insights into agronomic trait innovations of Sesamum species.</title>
        <authorList>
            <person name="Miao H."/>
            <person name="Wang L."/>
            <person name="Qu L."/>
            <person name="Liu H."/>
            <person name="Sun Y."/>
            <person name="Le M."/>
            <person name="Wang Q."/>
            <person name="Wei S."/>
            <person name="Zheng Y."/>
            <person name="Lin W."/>
            <person name="Duan Y."/>
            <person name="Cao H."/>
            <person name="Xiong S."/>
            <person name="Wang X."/>
            <person name="Wei L."/>
            <person name="Li C."/>
            <person name="Ma Q."/>
            <person name="Ju M."/>
            <person name="Zhao R."/>
            <person name="Li G."/>
            <person name="Mu C."/>
            <person name="Tian Q."/>
            <person name="Mei H."/>
            <person name="Zhang T."/>
            <person name="Gao T."/>
            <person name="Zhang H."/>
        </authorList>
    </citation>
    <scope>NUCLEOTIDE SEQUENCE</scope>
    <source>
        <strain evidence="6">K16</strain>
    </source>
</reference>
<dbReference type="PANTHER" id="PTHR31719">
    <property type="entry name" value="NAC TRANSCRIPTION FACTOR 56"/>
    <property type="match status" value="1"/>
</dbReference>
<dbReference type="InterPro" id="IPR036093">
    <property type="entry name" value="NAC_dom_sf"/>
</dbReference>
<dbReference type="PANTHER" id="PTHR31719:SF123">
    <property type="entry name" value="NAC DOMAIN-CONTAINING PROTEIN"/>
    <property type="match status" value="1"/>
</dbReference>
<keyword evidence="1" id="KW-0805">Transcription regulation</keyword>
<evidence type="ECO:0000256" key="1">
    <source>
        <dbReference type="ARBA" id="ARBA00023015"/>
    </source>
</evidence>
<name>A0AAE2BYC8_9LAMI</name>
<dbReference type="Pfam" id="PF02365">
    <property type="entry name" value="NAM"/>
    <property type="match status" value="1"/>
</dbReference>
<dbReference type="AlphaFoldDB" id="A0AAE2BYC8"/>
<dbReference type="GO" id="GO:0006355">
    <property type="term" value="P:regulation of DNA-templated transcription"/>
    <property type="evidence" value="ECO:0007669"/>
    <property type="project" value="InterPro"/>
</dbReference>
<feature type="domain" description="NAC" evidence="5">
    <location>
        <begin position="21"/>
        <end position="201"/>
    </location>
</feature>
<evidence type="ECO:0000256" key="2">
    <source>
        <dbReference type="ARBA" id="ARBA00023125"/>
    </source>
</evidence>
<evidence type="ECO:0000259" key="5">
    <source>
        <dbReference type="PROSITE" id="PS51005"/>
    </source>
</evidence>
<dbReference type="GO" id="GO:0003677">
    <property type="term" value="F:DNA binding"/>
    <property type="evidence" value="ECO:0007669"/>
    <property type="project" value="UniProtKB-KW"/>
</dbReference>
<keyword evidence="2" id="KW-0238">DNA-binding</keyword>
<sequence>MTIDANEIVMQIDGDAIVTQLPPGYRFVPTDEELILFYLQNKVCFRPLPCEAVKDINANELYSNPPNTIVNFTLADNKKEWYFFIHQNKYQKEAEKNQTVRERNDARIGSFGFWTALENYEERVRKVGNGIGVWRSAGKKDPIYDNNGKVFGFKIQFIYFSATTNGYKKTHWRMEEYHLSTTCSNGDQEKEDLVLGRITRGRYYT</sequence>
<keyword evidence="4" id="KW-0539">Nucleus</keyword>
<dbReference type="Gene3D" id="2.170.150.80">
    <property type="entry name" value="NAC domain"/>
    <property type="match status" value="1"/>
</dbReference>
<reference evidence="6" key="1">
    <citation type="submission" date="2020-06" db="EMBL/GenBank/DDBJ databases">
        <authorList>
            <person name="Li T."/>
            <person name="Hu X."/>
            <person name="Zhang T."/>
            <person name="Song X."/>
            <person name="Zhang H."/>
            <person name="Dai N."/>
            <person name="Sheng W."/>
            <person name="Hou X."/>
            <person name="Wei L."/>
        </authorList>
    </citation>
    <scope>NUCLEOTIDE SEQUENCE</scope>
    <source>
        <strain evidence="6">K16</strain>
        <tissue evidence="6">Leaf</tissue>
    </source>
</reference>
<keyword evidence="7" id="KW-1185">Reference proteome</keyword>
<evidence type="ECO:0000256" key="3">
    <source>
        <dbReference type="ARBA" id="ARBA00023163"/>
    </source>
</evidence>
<dbReference type="PROSITE" id="PS51005">
    <property type="entry name" value="NAC"/>
    <property type="match status" value="1"/>
</dbReference>
<proteinExistence type="predicted"/>
<evidence type="ECO:0000256" key="4">
    <source>
        <dbReference type="ARBA" id="ARBA00023242"/>
    </source>
</evidence>
<keyword evidence="3" id="KW-0804">Transcription</keyword>
<dbReference type="GO" id="GO:0048731">
    <property type="term" value="P:system development"/>
    <property type="evidence" value="ECO:0007669"/>
    <property type="project" value="TreeGrafter"/>
</dbReference>
<evidence type="ECO:0000313" key="7">
    <source>
        <dbReference type="Proteomes" id="UP001289374"/>
    </source>
</evidence>
<dbReference type="SUPFAM" id="SSF101941">
    <property type="entry name" value="NAC domain"/>
    <property type="match status" value="1"/>
</dbReference>
<comment type="caution">
    <text evidence="6">The sequence shown here is derived from an EMBL/GenBank/DDBJ whole genome shotgun (WGS) entry which is preliminary data.</text>
</comment>